<dbReference type="STRING" id="1399.VL14_15800"/>
<name>A0A366JTN4_CYTFI</name>
<dbReference type="Pfam" id="PF14147">
    <property type="entry name" value="Spore_YhaL"/>
    <property type="match status" value="1"/>
</dbReference>
<gene>
    <name evidence="2" type="ORF">DFO70_107254</name>
</gene>
<organism evidence="2 3">
    <name type="scientific">Cytobacillus firmus</name>
    <name type="common">Bacillus firmus</name>
    <dbReference type="NCBI Taxonomy" id="1399"/>
    <lineage>
        <taxon>Bacteria</taxon>
        <taxon>Bacillati</taxon>
        <taxon>Bacillota</taxon>
        <taxon>Bacilli</taxon>
        <taxon>Bacillales</taxon>
        <taxon>Bacillaceae</taxon>
        <taxon>Cytobacillus</taxon>
    </lineage>
</organism>
<proteinExistence type="predicted"/>
<comment type="caution">
    <text evidence="2">The sequence shown here is derived from an EMBL/GenBank/DDBJ whole genome shotgun (WGS) entry which is preliminary data.</text>
</comment>
<evidence type="ECO:0000256" key="1">
    <source>
        <dbReference type="SAM" id="Phobius"/>
    </source>
</evidence>
<dbReference type="Proteomes" id="UP000252731">
    <property type="component" value="Unassembled WGS sequence"/>
</dbReference>
<reference evidence="2 3" key="1">
    <citation type="submission" date="2018-06" db="EMBL/GenBank/DDBJ databases">
        <title>Freshwater and sediment microbial communities from various areas in North America, analyzing microbe dynamics in response to fracking.</title>
        <authorList>
            <person name="Lamendella R."/>
        </authorList>
    </citation>
    <scope>NUCLEOTIDE SEQUENCE [LARGE SCALE GENOMIC DNA]</scope>
    <source>
        <strain evidence="2 3">14_TX</strain>
    </source>
</reference>
<accession>A0A366JTN4</accession>
<keyword evidence="1" id="KW-0812">Transmembrane</keyword>
<dbReference type="RefSeq" id="WP_113883444.1">
    <property type="nucleotide sequence ID" value="NZ_QNSF01000007.1"/>
</dbReference>
<feature type="transmembrane region" description="Helical" evidence="1">
    <location>
        <begin position="6"/>
        <end position="24"/>
    </location>
</feature>
<keyword evidence="1" id="KW-1133">Transmembrane helix</keyword>
<dbReference type="InterPro" id="IPR025428">
    <property type="entry name" value="Spore_YhaL"/>
</dbReference>
<keyword evidence="3" id="KW-1185">Reference proteome</keyword>
<dbReference type="EMBL" id="QNSF01000007">
    <property type="protein sequence ID" value="RBP92321.1"/>
    <property type="molecule type" value="Genomic_DNA"/>
</dbReference>
<dbReference type="AlphaFoldDB" id="A0A366JTN4"/>
<evidence type="ECO:0000313" key="2">
    <source>
        <dbReference type="EMBL" id="RBP92321.1"/>
    </source>
</evidence>
<evidence type="ECO:0000313" key="3">
    <source>
        <dbReference type="Proteomes" id="UP000252731"/>
    </source>
</evidence>
<protein>
    <submittedName>
        <fullName evidence="2">Sporulation protein YhaL</fullName>
    </submittedName>
</protein>
<dbReference type="OrthoDB" id="2454520at2"/>
<keyword evidence="1" id="KW-0472">Membrane</keyword>
<sequence length="61" mass="7067">MIPIWIYFVAAGIVVSAYMAVTTGREEKKVEQDSIEREGEIYMKRLEREKEERKSTQQSAG</sequence>